<accession>A0A512T273</accession>
<evidence type="ECO:0000313" key="1">
    <source>
        <dbReference type="EMBL" id="GEQ14327.1"/>
    </source>
</evidence>
<organism evidence="1 2">
    <name type="scientific">Knoellia locipacati</name>
    <dbReference type="NCBI Taxonomy" id="882824"/>
    <lineage>
        <taxon>Bacteria</taxon>
        <taxon>Bacillati</taxon>
        <taxon>Actinomycetota</taxon>
        <taxon>Actinomycetes</taxon>
        <taxon>Micrococcales</taxon>
        <taxon>Intrasporangiaceae</taxon>
        <taxon>Knoellia</taxon>
    </lineage>
</organism>
<name>A0A512T273_9MICO</name>
<dbReference type="RefSeq" id="WP_147065379.1">
    <property type="nucleotide sequence ID" value="NZ_BAABDN010000002.1"/>
</dbReference>
<reference evidence="1 2" key="1">
    <citation type="submission" date="2019-07" db="EMBL/GenBank/DDBJ databases">
        <title>Whole genome shotgun sequence of Knoellia locipacati NBRC 109775.</title>
        <authorList>
            <person name="Hosoyama A."/>
            <person name="Uohara A."/>
            <person name="Ohji S."/>
            <person name="Ichikawa N."/>
        </authorList>
    </citation>
    <scope>NUCLEOTIDE SEQUENCE [LARGE SCALE GENOMIC DNA]</scope>
    <source>
        <strain evidence="1 2">NBRC 109775</strain>
    </source>
</reference>
<dbReference type="EMBL" id="BKBA01000009">
    <property type="protein sequence ID" value="GEQ14327.1"/>
    <property type="molecule type" value="Genomic_DNA"/>
</dbReference>
<comment type="caution">
    <text evidence="1">The sequence shown here is derived from an EMBL/GenBank/DDBJ whole genome shotgun (WGS) entry which is preliminary data.</text>
</comment>
<proteinExistence type="predicted"/>
<protein>
    <submittedName>
        <fullName evidence="1">Uncharacterized protein</fullName>
    </submittedName>
</protein>
<dbReference type="AlphaFoldDB" id="A0A512T273"/>
<gene>
    <name evidence="1" type="ORF">KLO01_23740</name>
</gene>
<dbReference type="Proteomes" id="UP000321793">
    <property type="component" value="Unassembled WGS sequence"/>
</dbReference>
<sequence length="60" mass="6407">MHPQTLTTPDTADTCAASATRAPLFPPPDADVEAYRAWLARAAWPEVVFGARLPVTSAAR</sequence>
<evidence type="ECO:0000313" key="2">
    <source>
        <dbReference type="Proteomes" id="UP000321793"/>
    </source>
</evidence>
<dbReference type="OrthoDB" id="4843761at2"/>
<keyword evidence="2" id="KW-1185">Reference proteome</keyword>